<protein>
    <submittedName>
        <fullName evidence="4">ABC transporter substrate-binding protein</fullName>
    </submittedName>
</protein>
<dbReference type="Gene3D" id="3.40.190.10">
    <property type="entry name" value="Periplasmic binding protein-like II"/>
    <property type="match status" value="2"/>
</dbReference>
<organism evidence="4 5">
    <name type="scientific">Brachybacterium hainanense</name>
    <dbReference type="NCBI Taxonomy" id="1541174"/>
    <lineage>
        <taxon>Bacteria</taxon>
        <taxon>Bacillati</taxon>
        <taxon>Actinomycetota</taxon>
        <taxon>Actinomycetes</taxon>
        <taxon>Micrococcales</taxon>
        <taxon>Dermabacteraceae</taxon>
        <taxon>Brachybacterium</taxon>
    </lineage>
</organism>
<feature type="signal peptide" evidence="3">
    <location>
        <begin position="1"/>
        <end position="21"/>
    </location>
</feature>
<feature type="region of interest" description="Disordered" evidence="2">
    <location>
        <begin position="276"/>
        <end position="297"/>
    </location>
</feature>
<dbReference type="PANTHER" id="PTHR30006:SF2">
    <property type="entry name" value="ABC TRANSPORTER SUBSTRATE-BINDING PROTEIN"/>
    <property type="match status" value="1"/>
</dbReference>
<dbReference type="RefSeq" id="WP_376977296.1">
    <property type="nucleotide sequence ID" value="NZ_JBHLSV010000001.1"/>
</dbReference>
<dbReference type="Proteomes" id="UP001589793">
    <property type="component" value="Unassembled WGS sequence"/>
</dbReference>
<evidence type="ECO:0000256" key="1">
    <source>
        <dbReference type="ARBA" id="ARBA00022729"/>
    </source>
</evidence>
<feature type="compositionally biased region" description="Polar residues" evidence="2">
    <location>
        <begin position="278"/>
        <end position="297"/>
    </location>
</feature>
<dbReference type="PROSITE" id="PS51257">
    <property type="entry name" value="PROKAR_LIPOPROTEIN"/>
    <property type="match status" value="1"/>
</dbReference>
<evidence type="ECO:0000256" key="3">
    <source>
        <dbReference type="SAM" id="SignalP"/>
    </source>
</evidence>
<dbReference type="SUPFAM" id="SSF53850">
    <property type="entry name" value="Periplasmic binding protein-like II"/>
    <property type="match status" value="1"/>
</dbReference>
<dbReference type="InterPro" id="IPR026045">
    <property type="entry name" value="Ferric-bd"/>
</dbReference>
<dbReference type="EMBL" id="JBHLSV010000001">
    <property type="protein sequence ID" value="MFC0672482.1"/>
    <property type="molecule type" value="Genomic_DNA"/>
</dbReference>
<dbReference type="CDD" id="cd13544">
    <property type="entry name" value="PBP2_Fbp_like_1"/>
    <property type="match status" value="1"/>
</dbReference>
<reference evidence="4 5" key="1">
    <citation type="submission" date="2024-09" db="EMBL/GenBank/DDBJ databases">
        <authorList>
            <person name="Sun Q."/>
            <person name="Mori K."/>
        </authorList>
    </citation>
    <scope>NUCLEOTIDE SEQUENCE [LARGE SCALE GENOMIC DNA]</scope>
    <source>
        <strain evidence="4 5">CICC 10874</strain>
    </source>
</reference>
<dbReference type="Pfam" id="PF13343">
    <property type="entry name" value="SBP_bac_6"/>
    <property type="match status" value="1"/>
</dbReference>
<comment type="caution">
    <text evidence="4">The sequence shown here is derived from an EMBL/GenBank/DDBJ whole genome shotgun (WGS) entry which is preliminary data.</text>
</comment>
<sequence>MRTLRRIAAQAVLGAVLLATAGCTAPEASASVTVLCSNDAAICAAWAEDFARQTGTAVTMDRLPTSEALERIRRGEGLPEYDVWHGGGSEMYVAAAQEGLLAPYPSPQAEGIPAELREPRGRWTGVYVSFLGFCADAARLEQIGAPVPRSWEDLLDPALAGWVSAASPRTSGTAYTTMLVQLDRRGEQEGLDYLSRLYAQVPQFTRSGTAPAQVVAQGEAAVGISFAPYCEAAAAAGAPVTTILPRDGTGYEVGAVAVLADAPHPAAARRYVDHAVSEQGQRSGASSGIHQVPTQTGLPGSFGAVRGRLAAPLLMAPLEERAARRDALLDWFAAEVPQ</sequence>
<evidence type="ECO:0000313" key="4">
    <source>
        <dbReference type="EMBL" id="MFC0672482.1"/>
    </source>
</evidence>
<name>A0ABV6R673_9MICO</name>
<accession>A0ABV6R673</accession>
<proteinExistence type="predicted"/>
<dbReference type="PIRSF" id="PIRSF002825">
    <property type="entry name" value="CfbpA"/>
    <property type="match status" value="1"/>
</dbReference>
<evidence type="ECO:0000256" key="2">
    <source>
        <dbReference type="SAM" id="MobiDB-lite"/>
    </source>
</evidence>
<dbReference type="PANTHER" id="PTHR30006">
    <property type="entry name" value="THIAMINE-BINDING PERIPLASMIC PROTEIN-RELATED"/>
    <property type="match status" value="1"/>
</dbReference>
<keyword evidence="5" id="KW-1185">Reference proteome</keyword>
<evidence type="ECO:0000313" key="5">
    <source>
        <dbReference type="Proteomes" id="UP001589793"/>
    </source>
</evidence>
<gene>
    <name evidence="4" type="ORF">ACFFF6_00775</name>
</gene>
<feature type="chain" id="PRO_5046162432" evidence="3">
    <location>
        <begin position="22"/>
        <end position="338"/>
    </location>
</feature>
<keyword evidence="1 3" id="KW-0732">Signal</keyword>